<reference evidence="1" key="1">
    <citation type="submission" date="2016-11" db="EMBL/GenBank/DDBJ databases">
        <title>The genome of Nicotiana attenuata.</title>
        <authorList>
            <person name="Xu S."/>
            <person name="Brockmoeller T."/>
            <person name="Gaquerel E."/>
            <person name="Navarro A."/>
            <person name="Kuhl H."/>
            <person name="Gase K."/>
            <person name="Ling Z."/>
            <person name="Zhou W."/>
            <person name="Kreitzer C."/>
            <person name="Stanke M."/>
            <person name="Tang H."/>
            <person name="Lyons E."/>
            <person name="Pandey P."/>
            <person name="Pandey S.P."/>
            <person name="Timmermann B."/>
            <person name="Baldwin I.T."/>
        </authorList>
    </citation>
    <scope>NUCLEOTIDE SEQUENCE [LARGE SCALE GENOMIC DNA]</scope>
    <source>
        <strain evidence="1">UT</strain>
    </source>
</reference>
<dbReference type="Gramene" id="OIT22974">
    <property type="protein sequence ID" value="OIT22974"/>
    <property type="gene ID" value="A4A49_29215"/>
</dbReference>
<protein>
    <submittedName>
        <fullName evidence="1">Uncharacterized protein</fullName>
    </submittedName>
</protein>
<dbReference type="AlphaFoldDB" id="A0A1J6K0Y0"/>
<organism evidence="1 2">
    <name type="scientific">Nicotiana attenuata</name>
    <name type="common">Coyote tobacco</name>
    <dbReference type="NCBI Taxonomy" id="49451"/>
    <lineage>
        <taxon>Eukaryota</taxon>
        <taxon>Viridiplantae</taxon>
        <taxon>Streptophyta</taxon>
        <taxon>Embryophyta</taxon>
        <taxon>Tracheophyta</taxon>
        <taxon>Spermatophyta</taxon>
        <taxon>Magnoliopsida</taxon>
        <taxon>eudicotyledons</taxon>
        <taxon>Gunneridae</taxon>
        <taxon>Pentapetalae</taxon>
        <taxon>asterids</taxon>
        <taxon>lamiids</taxon>
        <taxon>Solanales</taxon>
        <taxon>Solanaceae</taxon>
        <taxon>Nicotianoideae</taxon>
        <taxon>Nicotianeae</taxon>
        <taxon>Nicotiana</taxon>
    </lineage>
</organism>
<gene>
    <name evidence="1" type="ORF">A4A49_29215</name>
</gene>
<comment type="caution">
    <text evidence="1">The sequence shown here is derived from an EMBL/GenBank/DDBJ whole genome shotgun (WGS) entry which is preliminary data.</text>
</comment>
<keyword evidence="2" id="KW-1185">Reference proteome</keyword>
<name>A0A1J6K0Y0_NICAT</name>
<dbReference type="Proteomes" id="UP000187609">
    <property type="component" value="Unassembled WGS sequence"/>
</dbReference>
<dbReference type="EMBL" id="MJEQ01003394">
    <property type="protein sequence ID" value="OIT22974.1"/>
    <property type="molecule type" value="Genomic_DNA"/>
</dbReference>
<evidence type="ECO:0000313" key="2">
    <source>
        <dbReference type="Proteomes" id="UP000187609"/>
    </source>
</evidence>
<accession>A0A1J6K0Y0</accession>
<evidence type="ECO:0000313" key="1">
    <source>
        <dbReference type="EMBL" id="OIT22974.1"/>
    </source>
</evidence>
<sequence>MRDLHLANGKPNVAIRYIFAVDEETGGGLVFTKPLRRFDTWLEDKRKKIWLEDDKKETTIGFGLAAPGNVSSDRAWKGVNKCPQDRPW</sequence>
<proteinExistence type="predicted"/>